<evidence type="ECO:0000256" key="3">
    <source>
        <dbReference type="ARBA" id="ARBA00022651"/>
    </source>
</evidence>
<dbReference type="InterPro" id="IPR017853">
    <property type="entry name" value="GH"/>
</dbReference>
<sequence length="438" mass="48689">MTSSSLFAPPVTHRPDPSLAHRRADVRLTLRGPGGEALAGRDVTVRQTRHAFWFGCIGFDLVDLANGDSRDPGYDQRLADAWLDVFNQATLPFYWGTFEPRRGAPHTARLRRAAEWFAERGVAVKGHPLVWHTVQPGWLLDVAREGGDAVTDAGLAEVERLQRERIRRDVAGLAGVIDTWDAINEVVIMPVFTAEDNAVTPLARARGRVEMIRMAVDEARAANPSATLLLNDFDMSTAYECLIEAVLEAGIRIDRLGLQSHMHQGWWGEEKTARVLERFARYGIPIHLTETTLLSGDLMPEHIVDLNDWQVDDWPSTAEGEARQAEELEAYLRQLLAHPAVEAFTYWGLSDRGMWLNAPGGLLRADGSPKPAYDRLRDLVKGEWWLAPTTLRTDDDGRVDVTGFLGDYEVSLPGARGGSPVSFSLDTPGRGERTLHFS</sequence>
<comment type="caution">
    <text evidence="12">The sequence shown here is derived from an EMBL/GenBank/DDBJ whole genome shotgun (WGS) entry which is preliminary data.</text>
</comment>
<dbReference type="PROSITE" id="PS51760">
    <property type="entry name" value="GH10_2"/>
    <property type="match status" value="1"/>
</dbReference>
<dbReference type="Pfam" id="PF00331">
    <property type="entry name" value="Glyco_hydro_10"/>
    <property type="match status" value="1"/>
</dbReference>
<feature type="region of interest" description="Disordered" evidence="10">
    <location>
        <begin position="419"/>
        <end position="438"/>
    </location>
</feature>
<comment type="similarity">
    <text evidence="2 9">Belongs to the glycosyl hydrolase 10 (cellulase F) family.</text>
</comment>
<dbReference type="PANTHER" id="PTHR31490">
    <property type="entry name" value="GLYCOSYL HYDROLASE"/>
    <property type="match status" value="1"/>
</dbReference>
<feature type="domain" description="GH10" evidence="11">
    <location>
        <begin position="58"/>
        <end position="379"/>
    </location>
</feature>
<evidence type="ECO:0000256" key="5">
    <source>
        <dbReference type="ARBA" id="ARBA00022801"/>
    </source>
</evidence>
<dbReference type="InterPro" id="IPR001000">
    <property type="entry name" value="GH10_dom"/>
</dbReference>
<keyword evidence="5 9" id="KW-0378">Hydrolase</keyword>
<dbReference type="EMBL" id="RKQZ01000001">
    <property type="protein sequence ID" value="RPF21791.1"/>
    <property type="molecule type" value="Genomic_DNA"/>
</dbReference>
<evidence type="ECO:0000256" key="8">
    <source>
        <dbReference type="ARBA" id="ARBA00023326"/>
    </source>
</evidence>
<dbReference type="OrthoDB" id="3255194at2"/>
<dbReference type="AlphaFoldDB" id="A0A3N4ZPL1"/>
<dbReference type="GO" id="GO:0045493">
    <property type="term" value="P:xylan catabolic process"/>
    <property type="evidence" value="ECO:0007669"/>
    <property type="project" value="UniProtKB-KW"/>
</dbReference>
<dbReference type="RefSeq" id="WP_123814794.1">
    <property type="nucleotide sequence ID" value="NZ_RKQZ01000001.1"/>
</dbReference>
<evidence type="ECO:0000313" key="12">
    <source>
        <dbReference type="EMBL" id="RPF21791.1"/>
    </source>
</evidence>
<keyword evidence="3 12" id="KW-0858">Xylan degradation</keyword>
<comment type="catalytic activity">
    <reaction evidence="1 9">
        <text>Endohydrolysis of (1-&gt;4)-beta-D-xylosidic linkages in xylans.</text>
        <dbReference type="EC" id="3.2.1.8"/>
    </reaction>
</comment>
<dbReference type="SMART" id="SM00633">
    <property type="entry name" value="Glyco_10"/>
    <property type="match status" value="1"/>
</dbReference>
<keyword evidence="13" id="KW-1185">Reference proteome</keyword>
<protein>
    <recommendedName>
        <fullName evidence="9">Beta-xylanase</fullName>
        <ecNumber evidence="9">3.2.1.8</ecNumber>
    </recommendedName>
</protein>
<feature type="compositionally biased region" description="Basic and acidic residues" evidence="10">
    <location>
        <begin position="429"/>
        <end position="438"/>
    </location>
</feature>
<keyword evidence="4" id="KW-0732">Signal</keyword>
<keyword evidence="7 9" id="KW-0326">Glycosidase</keyword>
<keyword evidence="8 9" id="KW-0624">Polysaccharide degradation</keyword>
<dbReference type="InterPro" id="IPR044846">
    <property type="entry name" value="GH10"/>
</dbReference>
<dbReference type="PRINTS" id="PR00134">
    <property type="entry name" value="GLHYDRLASE10"/>
</dbReference>
<evidence type="ECO:0000256" key="6">
    <source>
        <dbReference type="ARBA" id="ARBA00023277"/>
    </source>
</evidence>
<evidence type="ECO:0000256" key="10">
    <source>
        <dbReference type="SAM" id="MobiDB-lite"/>
    </source>
</evidence>
<reference evidence="12 13" key="1">
    <citation type="submission" date="2018-11" db="EMBL/GenBank/DDBJ databases">
        <title>Sequencing the genomes of 1000 actinobacteria strains.</title>
        <authorList>
            <person name="Klenk H.-P."/>
        </authorList>
    </citation>
    <scope>NUCLEOTIDE SEQUENCE [LARGE SCALE GENOMIC DNA]</scope>
    <source>
        <strain evidence="12 13">DSM 15700</strain>
    </source>
</reference>
<dbReference type="PANTHER" id="PTHR31490:SF88">
    <property type="entry name" value="BETA-XYLANASE"/>
    <property type="match status" value="1"/>
</dbReference>
<dbReference type="Gene3D" id="3.20.20.80">
    <property type="entry name" value="Glycosidases"/>
    <property type="match status" value="1"/>
</dbReference>
<evidence type="ECO:0000259" key="11">
    <source>
        <dbReference type="PROSITE" id="PS51760"/>
    </source>
</evidence>
<evidence type="ECO:0000313" key="13">
    <source>
        <dbReference type="Proteomes" id="UP000280501"/>
    </source>
</evidence>
<dbReference type="SUPFAM" id="SSF51445">
    <property type="entry name" value="(Trans)glycosidases"/>
    <property type="match status" value="1"/>
</dbReference>
<evidence type="ECO:0000256" key="9">
    <source>
        <dbReference type="RuleBase" id="RU361174"/>
    </source>
</evidence>
<proteinExistence type="inferred from homology"/>
<evidence type="ECO:0000256" key="7">
    <source>
        <dbReference type="ARBA" id="ARBA00023295"/>
    </source>
</evidence>
<evidence type="ECO:0000256" key="2">
    <source>
        <dbReference type="ARBA" id="ARBA00007495"/>
    </source>
</evidence>
<dbReference type="GO" id="GO:0031176">
    <property type="term" value="F:endo-1,4-beta-xylanase activity"/>
    <property type="evidence" value="ECO:0007669"/>
    <property type="project" value="UniProtKB-EC"/>
</dbReference>
<evidence type="ECO:0000256" key="4">
    <source>
        <dbReference type="ARBA" id="ARBA00022729"/>
    </source>
</evidence>
<keyword evidence="6 9" id="KW-0119">Carbohydrate metabolism</keyword>
<accession>A0A3N4ZPL1</accession>
<dbReference type="Proteomes" id="UP000280501">
    <property type="component" value="Unassembled WGS sequence"/>
</dbReference>
<gene>
    <name evidence="12" type="ORF">EDD34_2426</name>
</gene>
<name>A0A3N4ZPL1_9MICO</name>
<dbReference type="EC" id="3.2.1.8" evidence="9"/>
<organism evidence="12 13">
    <name type="scientific">Myceligenerans xiligouense</name>
    <dbReference type="NCBI Taxonomy" id="253184"/>
    <lineage>
        <taxon>Bacteria</taxon>
        <taxon>Bacillati</taxon>
        <taxon>Actinomycetota</taxon>
        <taxon>Actinomycetes</taxon>
        <taxon>Micrococcales</taxon>
        <taxon>Promicromonosporaceae</taxon>
        <taxon>Myceligenerans</taxon>
    </lineage>
</organism>
<evidence type="ECO:0000256" key="1">
    <source>
        <dbReference type="ARBA" id="ARBA00000681"/>
    </source>
</evidence>